<feature type="region of interest" description="Disordered" evidence="1">
    <location>
        <begin position="376"/>
        <end position="396"/>
    </location>
</feature>
<name>A0A8H7C113_AGABI</name>
<feature type="transmembrane region" description="Helical" evidence="2">
    <location>
        <begin position="20"/>
        <end position="41"/>
    </location>
</feature>
<dbReference type="Proteomes" id="UP000629468">
    <property type="component" value="Unassembled WGS sequence"/>
</dbReference>
<evidence type="ECO:0000313" key="3">
    <source>
        <dbReference type="EMBL" id="KAF7760035.1"/>
    </source>
</evidence>
<comment type="caution">
    <text evidence="3">The sequence shown here is derived from an EMBL/GenBank/DDBJ whole genome shotgun (WGS) entry which is preliminary data.</text>
</comment>
<keyword evidence="2" id="KW-0812">Transmembrane</keyword>
<gene>
    <name evidence="3" type="ORF">Agabi119p4_11730</name>
</gene>
<protein>
    <submittedName>
        <fullName evidence="3">Uncharacterized protein</fullName>
    </submittedName>
</protein>
<dbReference type="AlphaFoldDB" id="A0A8H7C113"/>
<feature type="transmembrane region" description="Helical" evidence="2">
    <location>
        <begin position="102"/>
        <end position="120"/>
    </location>
</feature>
<evidence type="ECO:0000256" key="2">
    <source>
        <dbReference type="SAM" id="Phobius"/>
    </source>
</evidence>
<reference evidence="3 4" key="1">
    <citation type="journal article" name="Sci. Rep.">
        <title>Telomere-to-telomere assembled and centromere annotated genomes of the two main subspecies of the button mushroom Agaricus bisporus reveal especially polymorphic chromosome ends.</title>
        <authorList>
            <person name="Sonnenberg A.S.M."/>
            <person name="Sedaghat-Telgerd N."/>
            <person name="Lavrijssen B."/>
            <person name="Ohm R.A."/>
            <person name="Hendrickx P.M."/>
            <person name="Scholtmeijer K."/>
            <person name="Baars J.J.P."/>
            <person name="van Peer A."/>
        </authorList>
    </citation>
    <scope>NUCLEOTIDE SEQUENCE [LARGE SCALE GENOMIC DNA]</scope>
    <source>
        <strain evidence="3 4">H119_p4</strain>
    </source>
</reference>
<accession>A0A8H7C113</accession>
<sequence length="396" mass="43925">MNTDTYSLRNALMYRDCQWYSSPSVPSVVLCCSVWAGWITLKKRGFNITRLLSTRMDVTENEAKLVAIFVQSCLWGAFVVMFVLTYWTLVYRRTRGQPLNKPMFIAAIVMFVLATTQLAINFTRIVRGFVVHQGHTEEYYNVLAEFTQIFGSTLYILQTFVGDAVAIYRCYIVWSKRLLFILFPFATYLASLVGGIGILVTMGNASDGSLVFIDLLDRWSKAFIVFTLTTSTTCTIMIASRIWYLNAQSARYNSHMSSLHPVARIVVESGAIYSSLLIILLILYSRKSWLEYVFIDALSPIIGIVFSVIIVRIGLGISIDPDTVQGSAAVHVKTMGGGAAGGGSSANELSTFEASAGLSSEVSGHLFNDNLKKPEVEHSNDFSGHLKSEKNQLPVV</sequence>
<keyword evidence="2" id="KW-0472">Membrane</keyword>
<organism evidence="3 4">
    <name type="scientific">Agaricus bisporus var. burnettii</name>
    <dbReference type="NCBI Taxonomy" id="192524"/>
    <lineage>
        <taxon>Eukaryota</taxon>
        <taxon>Fungi</taxon>
        <taxon>Dikarya</taxon>
        <taxon>Basidiomycota</taxon>
        <taxon>Agaricomycotina</taxon>
        <taxon>Agaricomycetes</taxon>
        <taxon>Agaricomycetidae</taxon>
        <taxon>Agaricales</taxon>
        <taxon>Agaricineae</taxon>
        <taxon>Agaricaceae</taxon>
        <taxon>Agaricus</taxon>
    </lineage>
</organism>
<evidence type="ECO:0000313" key="4">
    <source>
        <dbReference type="Proteomes" id="UP000629468"/>
    </source>
</evidence>
<proteinExistence type="predicted"/>
<feature type="transmembrane region" description="Helical" evidence="2">
    <location>
        <begin position="265"/>
        <end position="285"/>
    </location>
</feature>
<feature type="compositionally biased region" description="Basic and acidic residues" evidence="1">
    <location>
        <begin position="376"/>
        <end position="390"/>
    </location>
</feature>
<keyword evidence="2" id="KW-1133">Transmembrane helix</keyword>
<dbReference type="EMBL" id="JABXXO010000016">
    <property type="protein sequence ID" value="KAF7760035.1"/>
    <property type="molecule type" value="Genomic_DNA"/>
</dbReference>
<feature type="transmembrane region" description="Helical" evidence="2">
    <location>
        <begin position="222"/>
        <end position="244"/>
    </location>
</feature>
<feature type="transmembrane region" description="Helical" evidence="2">
    <location>
        <begin position="65"/>
        <end position="90"/>
    </location>
</feature>
<feature type="transmembrane region" description="Helical" evidence="2">
    <location>
        <begin position="178"/>
        <end position="202"/>
    </location>
</feature>
<feature type="transmembrane region" description="Helical" evidence="2">
    <location>
        <begin position="297"/>
        <end position="315"/>
    </location>
</feature>
<evidence type="ECO:0000256" key="1">
    <source>
        <dbReference type="SAM" id="MobiDB-lite"/>
    </source>
</evidence>